<feature type="domain" description="Methyltransferase type 11" evidence="1">
    <location>
        <begin position="58"/>
        <end position="152"/>
    </location>
</feature>
<dbReference type="Proteomes" id="UP000007947">
    <property type="component" value="Chromosome"/>
</dbReference>
<evidence type="ECO:0000313" key="2">
    <source>
        <dbReference type="EMBL" id="BAK36291.1"/>
    </source>
</evidence>
<dbReference type="HOGENOM" id="CLU_039068_4_0_11"/>
<keyword evidence="3" id="KW-1185">Reference proteome</keyword>
<reference evidence="2 3" key="1">
    <citation type="submission" date="2011-05" db="EMBL/GenBank/DDBJ databases">
        <title>Whole genome sequence of Microlunatus phosphovorus NM-1.</title>
        <authorList>
            <person name="Hosoyama A."/>
            <person name="Sasaki K."/>
            <person name="Harada T."/>
            <person name="Igarashi R."/>
            <person name="Kawakoshi A."/>
            <person name="Sasagawa M."/>
            <person name="Fukada J."/>
            <person name="Nakamura S."/>
            <person name="Katano Y."/>
            <person name="Hanada S."/>
            <person name="Kamagata Y."/>
            <person name="Nakamura N."/>
            <person name="Yamazaki S."/>
            <person name="Fujita N."/>
        </authorList>
    </citation>
    <scope>NUCLEOTIDE SEQUENCE [LARGE SCALE GENOMIC DNA]</scope>
    <source>
        <strain evidence="3">ATCC 700054 / DSM 10555 / JCM 9379 / NBRC 101784 / NCIMB 13414 / VKM Ac-1990 / NM-1</strain>
    </source>
</reference>
<dbReference type="eggNOG" id="COG0500">
    <property type="taxonomic scope" value="Bacteria"/>
</dbReference>
<protein>
    <recommendedName>
        <fullName evidence="1">Methyltransferase type 11 domain-containing protein</fullName>
    </recommendedName>
</protein>
<dbReference type="RefSeq" id="WP_013864154.1">
    <property type="nucleotide sequence ID" value="NC_015635.1"/>
</dbReference>
<organism evidence="2 3">
    <name type="scientific">Microlunatus phosphovorus (strain ATCC 700054 / DSM 10555 / JCM 9379 / NBRC 101784 / NCIMB 13414 / VKM Ac-1990 / NM-1)</name>
    <dbReference type="NCBI Taxonomy" id="1032480"/>
    <lineage>
        <taxon>Bacteria</taxon>
        <taxon>Bacillati</taxon>
        <taxon>Actinomycetota</taxon>
        <taxon>Actinomycetes</taxon>
        <taxon>Propionibacteriales</taxon>
        <taxon>Propionibacteriaceae</taxon>
        <taxon>Microlunatus</taxon>
    </lineage>
</organism>
<dbReference type="CDD" id="cd02440">
    <property type="entry name" value="AdoMet_MTases"/>
    <property type="match status" value="1"/>
</dbReference>
<name>F5XLM5_MICPN</name>
<dbReference type="AlphaFoldDB" id="F5XLM5"/>
<dbReference type="InterPro" id="IPR013216">
    <property type="entry name" value="Methyltransf_11"/>
</dbReference>
<evidence type="ECO:0000313" key="3">
    <source>
        <dbReference type="Proteomes" id="UP000007947"/>
    </source>
</evidence>
<dbReference type="SUPFAM" id="SSF53335">
    <property type="entry name" value="S-adenosyl-L-methionine-dependent methyltransferases"/>
    <property type="match status" value="1"/>
</dbReference>
<proteinExistence type="predicted"/>
<dbReference type="Gene3D" id="3.40.50.150">
    <property type="entry name" value="Vaccinia Virus protein VP39"/>
    <property type="match status" value="1"/>
</dbReference>
<dbReference type="InterPro" id="IPR029063">
    <property type="entry name" value="SAM-dependent_MTases_sf"/>
</dbReference>
<evidence type="ECO:0000259" key="1">
    <source>
        <dbReference type="Pfam" id="PF08241"/>
    </source>
</evidence>
<dbReference type="KEGG" id="mph:MLP_32770"/>
<dbReference type="EMBL" id="AP012204">
    <property type="protein sequence ID" value="BAK36291.1"/>
    <property type="molecule type" value="Genomic_DNA"/>
</dbReference>
<dbReference type="OrthoDB" id="5566900at2"/>
<accession>F5XLM5</accession>
<sequence length="273" mass="29644">MSPPSDSASLPQAGRDDQDVSGHWLLARLGKRVLRPGGIELTRALLTAAEVTDADVVEFAPGLGRTAGEIIDRRPRSYTGVEKDPVAARTADPVVEGHGEIRIADAADSGLPSRSVDVVVGEAMLTMQTDRAKAAIIAEAARLLRPGGRYAIHELALTPDDLPDDVKTTVRRQLARSIKVNARPLTLVEWRLLLAAHGLVVDQVDTAPMALLEPRRLISDEGVLGAARFVGRLLARPDARHRVLTMRRTFRKYRQHLTAIAIVARKPDPTEDA</sequence>
<dbReference type="STRING" id="1032480.MLP_32770"/>
<dbReference type="GO" id="GO:0008757">
    <property type="term" value="F:S-adenosylmethionine-dependent methyltransferase activity"/>
    <property type="evidence" value="ECO:0007669"/>
    <property type="project" value="InterPro"/>
</dbReference>
<dbReference type="Pfam" id="PF08241">
    <property type="entry name" value="Methyltransf_11"/>
    <property type="match status" value="1"/>
</dbReference>
<gene>
    <name evidence="2" type="ordered locus">MLP_32770</name>
</gene>